<dbReference type="AlphaFoldDB" id="A0A5D0HQS7"/>
<keyword evidence="1" id="KW-0812">Transmembrane</keyword>
<organism evidence="2 3">
    <name type="scientific">Seonamhaeicola marinus</name>
    <dbReference type="NCBI Taxonomy" id="1912246"/>
    <lineage>
        <taxon>Bacteria</taxon>
        <taxon>Pseudomonadati</taxon>
        <taxon>Bacteroidota</taxon>
        <taxon>Flavobacteriia</taxon>
        <taxon>Flavobacteriales</taxon>
        <taxon>Flavobacteriaceae</taxon>
    </lineage>
</organism>
<keyword evidence="3" id="KW-1185">Reference proteome</keyword>
<keyword evidence="1" id="KW-0472">Membrane</keyword>
<protein>
    <submittedName>
        <fullName evidence="2">Gliding motility-associated ABC transporter substrate-binding protein GldG</fullName>
    </submittedName>
</protein>
<evidence type="ECO:0000313" key="3">
    <source>
        <dbReference type="Proteomes" id="UP000323930"/>
    </source>
</evidence>
<evidence type="ECO:0000256" key="1">
    <source>
        <dbReference type="SAM" id="Phobius"/>
    </source>
</evidence>
<dbReference type="EMBL" id="VSDQ01000690">
    <property type="protein sequence ID" value="TYA73270.1"/>
    <property type="molecule type" value="Genomic_DNA"/>
</dbReference>
<gene>
    <name evidence="2" type="ORF">FUA24_17150</name>
</gene>
<feature type="non-terminal residue" evidence="2">
    <location>
        <position position="1"/>
    </location>
</feature>
<feature type="transmembrane region" description="Helical" evidence="1">
    <location>
        <begin position="42"/>
        <end position="62"/>
    </location>
</feature>
<reference evidence="2 3" key="1">
    <citation type="submission" date="2019-08" db="EMBL/GenBank/DDBJ databases">
        <title>Seonamhaeicola sediminis sp. nov., isolated from marine sediment.</title>
        <authorList>
            <person name="Cao W.R."/>
        </authorList>
    </citation>
    <scope>NUCLEOTIDE SEQUENCE [LARGE SCALE GENOMIC DNA]</scope>
    <source>
        <strain evidence="2 3">B011</strain>
    </source>
</reference>
<proteinExistence type="predicted"/>
<name>A0A5D0HQS7_9FLAO</name>
<accession>A0A5D0HQS7</accession>
<evidence type="ECO:0000313" key="2">
    <source>
        <dbReference type="EMBL" id="TYA73270.1"/>
    </source>
</evidence>
<keyword evidence="1" id="KW-1133">Transmembrane helix</keyword>
<dbReference type="Proteomes" id="UP000323930">
    <property type="component" value="Unassembled WGS sequence"/>
</dbReference>
<sequence length="69" mass="7949">FLLNAVNYLLDENGLINIRSKELAVAFLNQEKIAQEKTKWQLLNIALPLVLLALFGIIFNFIRKKKYAS</sequence>
<comment type="caution">
    <text evidence="2">The sequence shown here is derived from an EMBL/GenBank/DDBJ whole genome shotgun (WGS) entry which is preliminary data.</text>
</comment>